<accession>A0ABM3IWU8</accession>
<protein>
    <submittedName>
        <fullName evidence="3">Uncharacterized protein LOC125424268</fullName>
    </submittedName>
</protein>
<sequence>MYLMLLAPSSSSSSSMGCGISKFEQEVITGTTYESNDKLINHRDQDHVDRHHPISSTSKLEDYGRNNEDNIDDYRARDGHRIYTSSNTKEEVESMQEREVKGCRNSNDFDGTKEKDRLLEKKLLVDNKQNGINNSMGEVEEDRQKDYEEEEEKQLYDREDSLCFPGSPSFRDYCNLDDECHSKDNCKKEDKTNESQLTLEGPPDGDEPSGAGAGAGAGAQQILLKKASKVRRFRDAMSSRSRRQGRKTTLKVYSNNKAPKKPVGKAA</sequence>
<dbReference type="RefSeq" id="XP_048337064.1">
    <property type="nucleotide sequence ID" value="XM_048481107.2"/>
</dbReference>
<gene>
    <name evidence="3" type="primary">LOC125424268</name>
</gene>
<feature type="compositionally biased region" description="Basic residues" evidence="1">
    <location>
        <begin position="258"/>
        <end position="267"/>
    </location>
</feature>
<organism evidence="2 3">
    <name type="scientific">Ziziphus jujuba</name>
    <name type="common">Chinese jujube</name>
    <name type="synonym">Ziziphus sativa</name>
    <dbReference type="NCBI Taxonomy" id="326968"/>
    <lineage>
        <taxon>Eukaryota</taxon>
        <taxon>Viridiplantae</taxon>
        <taxon>Streptophyta</taxon>
        <taxon>Embryophyta</taxon>
        <taxon>Tracheophyta</taxon>
        <taxon>Spermatophyta</taxon>
        <taxon>Magnoliopsida</taxon>
        <taxon>eudicotyledons</taxon>
        <taxon>Gunneridae</taxon>
        <taxon>Pentapetalae</taxon>
        <taxon>rosids</taxon>
        <taxon>fabids</taxon>
        <taxon>Rosales</taxon>
        <taxon>Rhamnaceae</taxon>
        <taxon>Paliureae</taxon>
        <taxon>Ziziphus</taxon>
    </lineage>
</organism>
<feature type="compositionally biased region" description="Basic residues" evidence="1">
    <location>
        <begin position="240"/>
        <end position="249"/>
    </location>
</feature>
<feature type="compositionally biased region" description="Basic and acidic residues" evidence="1">
    <location>
        <begin position="88"/>
        <end position="102"/>
    </location>
</feature>
<feature type="region of interest" description="Disordered" evidence="1">
    <location>
        <begin position="88"/>
        <end position="112"/>
    </location>
</feature>
<feature type="region of interest" description="Disordered" evidence="1">
    <location>
        <begin position="48"/>
        <end position="73"/>
    </location>
</feature>
<feature type="compositionally biased region" description="Basic and acidic residues" evidence="1">
    <location>
        <begin position="59"/>
        <end position="73"/>
    </location>
</feature>
<keyword evidence="2" id="KW-1185">Reference proteome</keyword>
<dbReference type="Proteomes" id="UP001652623">
    <property type="component" value="Chromosome 9"/>
</dbReference>
<evidence type="ECO:0000313" key="3">
    <source>
        <dbReference type="RefSeq" id="XP_048337064.1"/>
    </source>
</evidence>
<evidence type="ECO:0000313" key="2">
    <source>
        <dbReference type="Proteomes" id="UP001652623"/>
    </source>
</evidence>
<feature type="compositionally biased region" description="Basic and acidic residues" evidence="1">
    <location>
        <begin position="183"/>
        <end position="193"/>
    </location>
</feature>
<reference evidence="3" key="1">
    <citation type="submission" date="2025-08" db="UniProtKB">
        <authorList>
            <consortium name="RefSeq"/>
        </authorList>
    </citation>
    <scope>IDENTIFICATION</scope>
    <source>
        <tissue evidence="3">Seedling</tissue>
    </source>
</reference>
<dbReference type="GeneID" id="125424268"/>
<evidence type="ECO:0000256" key="1">
    <source>
        <dbReference type="SAM" id="MobiDB-lite"/>
    </source>
</evidence>
<feature type="region of interest" description="Disordered" evidence="1">
    <location>
        <begin position="183"/>
        <end position="267"/>
    </location>
</feature>
<name>A0ABM3IWU8_ZIZJJ</name>
<proteinExistence type="predicted"/>
<feature type="region of interest" description="Disordered" evidence="1">
    <location>
        <begin position="129"/>
        <end position="151"/>
    </location>
</feature>